<sequence>MSRDDYYYTIVKAALEAAGWTIFEDPLRLKIEKLFFQIDLACRRNGDGKTEEIAVEIKSFLKESFITDFYHVRGQYLTYRDVLDITEYAHVKLYVALPELVYKKNWTIPFIDKIRQKDGIGLILFNDKNQITQWLH</sequence>
<dbReference type="InterPro" id="IPR011335">
    <property type="entry name" value="Restrct_endonuc-II-like"/>
</dbReference>
<dbReference type="AlphaFoldDB" id="A0AAE3R349"/>
<dbReference type="RefSeq" id="WP_314513081.1">
    <property type="nucleotide sequence ID" value="NZ_JASJOU010000006.1"/>
</dbReference>
<keyword evidence="2" id="KW-1185">Reference proteome</keyword>
<dbReference type="GO" id="GO:0003676">
    <property type="term" value="F:nucleic acid binding"/>
    <property type="evidence" value="ECO:0007669"/>
    <property type="project" value="InterPro"/>
</dbReference>
<dbReference type="Pfam" id="PF08814">
    <property type="entry name" value="XisH"/>
    <property type="match status" value="1"/>
</dbReference>
<accession>A0AAE3R349</accession>
<dbReference type="EMBL" id="JASJOU010000006">
    <property type="protein sequence ID" value="MDJ1502791.1"/>
    <property type="molecule type" value="Genomic_DNA"/>
</dbReference>
<dbReference type="InterPro" id="IPR011856">
    <property type="entry name" value="tRNA_endonuc-like_dom_sf"/>
</dbReference>
<dbReference type="Proteomes" id="UP001232063">
    <property type="component" value="Unassembled WGS sequence"/>
</dbReference>
<evidence type="ECO:0000313" key="1">
    <source>
        <dbReference type="EMBL" id="MDJ1502791.1"/>
    </source>
</evidence>
<dbReference type="SUPFAM" id="SSF52980">
    <property type="entry name" value="Restriction endonuclease-like"/>
    <property type="match status" value="1"/>
</dbReference>
<dbReference type="InterPro" id="IPR014919">
    <property type="entry name" value="XisH"/>
</dbReference>
<name>A0AAE3R349_9BACT</name>
<proteinExistence type="predicted"/>
<comment type="caution">
    <text evidence="1">The sequence shown here is derived from an EMBL/GenBank/DDBJ whole genome shotgun (WGS) entry which is preliminary data.</text>
</comment>
<organism evidence="1 2">
    <name type="scientific">Xanthocytophaga agilis</name>
    <dbReference type="NCBI Taxonomy" id="3048010"/>
    <lineage>
        <taxon>Bacteria</taxon>
        <taxon>Pseudomonadati</taxon>
        <taxon>Bacteroidota</taxon>
        <taxon>Cytophagia</taxon>
        <taxon>Cytophagales</taxon>
        <taxon>Rhodocytophagaceae</taxon>
        <taxon>Xanthocytophaga</taxon>
    </lineage>
</organism>
<protein>
    <submittedName>
        <fullName evidence="1">Element excision factor XisH family protein</fullName>
    </submittedName>
</protein>
<dbReference type="Gene3D" id="3.40.1350.10">
    <property type="match status" value="1"/>
</dbReference>
<evidence type="ECO:0000313" key="2">
    <source>
        <dbReference type="Proteomes" id="UP001232063"/>
    </source>
</evidence>
<reference evidence="1" key="1">
    <citation type="submission" date="2023-05" db="EMBL/GenBank/DDBJ databases">
        <authorList>
            <person name="Zhang X."/>
        </authorList>
    </citation>
    <scope>NUCLEOTIDE SEQUENCE</scope>
    <source>
        <strain evidence="1">BD1B2-1</strain>
    </source>
</reference>
<gene>
    <name evidence="1" type="ORF">QNI22_19135</name>
</gene>